<dbReference type="EMBL" id="KI894007">
    <property type="protein sequence ID" value="OCF53531.1"/>
    <property type="molecule type" value="Genomic_DNA"/>
</dbReference>
<name>A0A1B9IDM8_9TREE</name>
<evidence type="ECO:0008006" key="5">
    <source>
        <dbReference type="Google" id="ProtNLM"/>
    </source>
</evidence>
<reference evidence="2" key="1">
    <citation type="submission" date="2013-07" db="EMBL/GenBank/DDBJ databases">
        <title>The Genome Sequence of Cryptococcus pinus CBS10737.</title>
        <authorList>
            <consortium name="The Broad Institute Genome Sequencing Platform"/>
            <person name="Cuomo C."/>
            <person name="Litvintseva A."/>
            <person name="Chen Y."/>
            <person name="Heitman J."/>
            <person name="Sun S."/>
            <person name="Springer D."/>
            <person name="Dromer F."/>
            <person name="Young S.K."/>
            <person name="Zeng Q."/>
            <person name="Gargeya S."/>
            <person name="Fitzgerald M."/>
            <person name="Abouelleil A."/>
            <person name="Alvarado L."/>
            <person name="Berlin A.M."/>
            <person name="Chapman S.B."/>
            <person name="Dewar J."/>
            <person name="Goldberg J."/>
            <person name="Griggs A."/>
            <person name="Gujja S."/>
            <person name="Hansen M."/>
            <person name="Howarth C."/>
            <person name="Imamovic A."/>
            <person name="Larimer J."/>
            <person name="McCowan C."/>
            <person name="Murphy C."/>
            <person name="Pearson M."/>
            <person name="Priest M."/>
            <person name="Roberts A."/>
            <person name="Saif S."/>
            <person name="Shea T."/>
            <person name="Sykes S."/>
            <person name="Wortman J."/>
            <person name="Nusbaum C."/>
            <person name="Birren B."/>
        </authorList>
    </citation>
    <scope>NUCLEOTIDE SEQUENCE [LARGE SCALE GENOMIC DNA]</scope>
    <source>
        <strain evidence="2">CBS 10737</strain>
    </source>
</reference>
<protein>
    <recommendedName>
        <fullName evidence="5">Galactinol synthase</fullName>
    </recommendedName>
</protein>
<evidence type="ECO:0000313" key="3">
    <source>
        <dbReference type="EMBL" id="WWC66588.1"/>
    </source>
</evidence>
<dbReference type="KEGG" id="kpin:30169205"/>
<keyword evidence="4" id="KW-1185">Reference proteome</keyword>
<dbReference type="OrthoDB" id="2014201at2759"/>
<dbReference type="AlphaFoldDB" id="A0A1B9IDM8"/>
<dbReference type="STRING" id="1296096.A0A1B9IDM8"/>
<dbReference type="Proteomes" id="UP000094020">
    <property type="component" value="Chromosome 1"/>
</dbReference>
<dbReference type="Pfam" id="PF01501">
    <property type="entry name" value="Glyco_transf_8"/>
    <property type="match status" value="1"/>
</dbReference>
<dbReference type="CDD" id="cd02537">
    <property type="entry name" value="GT8_Glycogenin"/>
    <property type="match status" value="1"/>
</dbReference>
<dbReference type="RefSeq" id="XP_019014750.1">
    <property type="nucleotide sequence ID" value="XM_019152612.1"/>
</dbReference>
<dbReference type="InterPro" id="IPR029044">
    <property type="entry name" value="Nucleotide-diphossugar_trans"/>
</dbReference>
<dbReference type="InterPro" id="IPR050587">
    <property type="entry name" value="GNT1/Glycosyltrans_8"/>
</dbReference>
<organism evidence="2">
    <name type="scientific">Kwoniella pini CBS 10737</name>
    <dbReference type="NCBI Taxonomy" id="1296096"/>
    <lineage>
        <taxon>Eukaryota</taxon>
        <taxon>Fungi</taxon>
        <taxon>Dikarya</taxon>
        <taxon>Basidiomycota</taxon>
        <taxon>Agaricomycotina</taxon>
        <taxon>Tremellomycetes</taxon>
        <taxon>Tremellales</taxon>
        <taxon>Cryptococcaceae</taxon>
        <taxon>Kwoniella</taxon>
    </lineage>
</organism>
<evidence type="ECO:0000256" key="1">
    <source>
        <dbReference type="SAM" id="MobiDB-lite"/>
    </source>
</evidence>
<reference evidence="3" key="2">
    <citation type="submission" date="2013-07" db="EMBL/GenBank/DDBJ databases">
        <authorList>
            <consortium name="The Broad Institute Genome Sequencing Platform"/>
            <person name="Cuomo C."/>
            <person name="Litvintseva A."/>
            <person name="Chen Y."/>
            <person name="Heitman J."/>
            <person name="Sun S."/>
            <person name="Springer D."/>
            <person name="Dromer F."/>
            <person name="Young S.K."/>
            <person name="Zeng Q."/>
            <person name="Gargeya S."/>
            <person name="Fitzgerald M."/>
            <person name="Abouelleil A."/>
            <person name="Alvarado L."/>
            <person name="Berlin A.M."/>
            <person name="Chapman S.B."/>
            <person name="Dewar J."/>
            <person name="Goldberg J."/>
            <person name="Griggs A."/>
            <person name="Gujja S."/>
            <person name="Hansen M."/>
            <person name="Howarth C."/>
            <person name="Imamovic A."/>
            <person name="Larimer J."/>
            <person name="McCowan C."/>
            <person name="Murphy C."/>
            <person name="Pearson M."/>
            <person name="Priest M."/>
            <person name="Roberts A."/>
            <person name="Saif S."/>
            <person name="Shea T."/>
            <person name="Sykes S."/>
            <person name="Wortman J."/>
            <person name="Nusbaum C."/>
            <person name="Birren B."/>
        </authorList>
    </citation>
    <scope>NUCLEOTIDE SEQUENCE</scope>
    <source>
        <strain evidence="3">CBS 10737</strain>
    </source>
</reference>
<dbReference type="Gene3D" id="3.90.550.10">
    <property type="entry name" value="Spore Coat Polysaccharide Biosynthesis Protein SpsA, Chain A"/>
    <property type="match status" value="1"/>
</dbReference>
<gene>
    <name evidence="2" type="ORF">I206_00836</name>
    <name evidence="3" type="ORF">I206_100491</name>
</gene>
<dbReference type="InterPro" id="IPR002495">
    <property type="entry name" value="Glyco_trans_8"/>
</dbReference>
<proteinExistence type="predicted"/>
<feature type="region of interest" description="Disordered" evidence="1">
    <location>
        <begin position="287"/>
        <end position="309"/>
    </location>
</feature>
<reference evidence="2" key="3">
    <citation type="submission" date="2016-07" db="EMBL/GenBank/DDBJ databases">
        <title>Evolution of pathogenesis and genome organization in the Tremellales.</title>
        <authorList>
            <person name="Cuomo C."/>
            <person name="Litvintseva A."/>
            <person name="Heitman J."/>
            <person name="Chen Y."/>
            <person name="Sun S."/>
            <person name="Springer D."/>
            <person name="Dromer F."/>
            <person name="Young S."/>
            <person name="Zeng Q."/>
            <person name="Chapman S."/>
            <person name="Gujja S."/>
            <person name="Saif S."/>
            <person name="Birren B."/>
        </authorList>
    </citation>
    <scope>NUCLEOTIDE SEQUENCE</scope>
    <source>
        <strain evidence="2">CBS 10737</strain>
    </source>
</reference>
<reference evidence="3" key="4">
    <citation type="submission" date="2024-02" db="EMBL/GenBank/DDBJ databases">
        <title>Comparative genomics of Cryptococcus and Kwoniella reveals pathogenesis evolution and contrasting modes of karyotype evolution via chromosome fusion or intercentromeric recombination.</title>
        <authorList>
            <person name="Coelho M.A."/>
            <person name="David-Palma M."/>
            <person name="Shea T."/>
            <person name="Bowers K."/>
            <person name="McGinley-Smith S."/>
            <person name="Mohammad A.W."/>
            <person name="Gnirke A."/>
            <person name="Yurkov A.M."/>
            <person name="Nowrousian M."/>
            <person name="Sun S."/>
            <person name="Cuomo C.A."/>
            <person name="Heitman J."/>
        </authorList>
    </citation>
    <scope>NUCLEOTIDE SEQUENCE</scope>
    <source>
        <strain evidence="3">CBS 10737</strain>
    </source>
</reference>
<evidence type="ECO:0000313" key="4">
    <source>
        <dbReference type="Proteomes" id="UP000094020"/>
    </source>
</evidence>
<dbReference type="SUPFAM" id="SSF53448">
    <property type="entry name" value="Nucleotide-diphospho-sugar transferases"/>
    <property type="match status" value="1"/>
</dbReference>
<dbReference type="GeneID" id="30169205"/>
<accession>A0A1B9IDM8</accession>
<evidence type="ECO:0000313" key="2">
    <source>
        <dbReference type="EMBL" id="OCF53531.1"/>
    </source>
</evidence>
<sequence length="368" mass="42520">MAIEVNSKVSSGGSPGGRKAWVTLITNPQYIAGVLTLHRTLISVSSYPLVVMTTPSLSLESRKIIEYSGIEIIQVPHLSPSSSQHTGFDPSFSRFNDAWSKIGVFNLNQFERIILIDSDMIFLRNMDELFELELPGEDWIGASPACICNPFKLSHYPDDWIPENCQLSKQNSYTKLSEPTIPKIDSPRTSHLLNSGLVIFKPSKNLYEKLIYHLNNSPTIANSKFADQDVITEVFKGKWKVLPWWCNALKTQRSVHKNMWKDQEVRLIHYILDKPWDHRPVNLPPYKSKRMELPPTPTTPSNYSNHTNEKRNLPESLINAIKNTPKQESITNYDAVHSWWWLVYEELLDEWKAENRLGWREIDQYVKR</sequence>
<dbReference type="EMBL" id="CP144519">
    <property type="protein sequence ID" value="WWC66588.1"/>
    <property type="molecule type" value="Genomic_DNA"/>
</dbReference>
<dbReference type="GO" id="GO:0016757">
    <property type="term" value="F:glycosyltransferase activity"/>
    <property type="evidence" value="ECO:0007669"/>
    <property type="project" value="InterPro"/>
</dbReference>
<dbReference type="PANTHER" id="PTHR11183">
    <property type="entry name" value="GLYCOGENIN SUBFAMILY MEMBER"/>
    <property type="match status" value="1"/>
</dbReference>